<sequence length="33" mass="3799">MKESLQIGPCWIYSSLIPFSLLLPVLRGFVSFR</sequence>
<keyword evidence="1" id="KW-1133">Transmembrane helix</keyword>
<evidence type="ECO:0000313" key="3">
    <source>
        <dbReference type="Proteomes" id="UP000032142"/>
    </source>
</evidence>
<gene>
    <name evidence="2" type="ORF">F383_38485</name>
</gene>
<accession>A0A0B0MFE9</accession>
<comment type="caution">
    <text evidence="2">The sequence shown here is derived from an EMBL/GenBank/DDBJ whole genome shotgun (WGS) entry which is preliminary data.</text>
</comment>
<organism evidence="2 3">
    <name type="scientific">Gossypium arboreum</name>
    <name type="common">Tree cotton</name>
    <name type="synonym">Gossypium nanking</name>
    <dbReference type="NCBI Taxonomy" id="29729"/>
    <lineage>
        <taxon>Eukaryota</taxon>
        <taxon>Viridiplantae</taxon>
        <taxon>Streptophyta</taxon>
        <taxon>Embryophyta</taxon>
        <taxon>Tracheophyta</taxon>
        <taxon>Spermatophyta</taxon>
        <taxon>Magnoliopsida</taxon>
        <taxon>eudicotyledons</taxon>
        <taxon>Gunneridae</taxon>
        <taxon>Pentapetalae</taxon>
        <taxon>rosids</taxon>
        <taxon>malvids</taxon>
        <taxon>Malvales</taxon>
        <taxon>Malvaceae</taxon>
        <taxon>Malvoideae</taxon>
        <taxon>Gossypium</taxon>
    </lineage>
</organism>
<keyword evidence="3" id="KW-1185">Reference proteome</keyword>
<name>A0A0B0MFE9_GOSAR</name>
<feature type="transmembrane region" description="Helical" evidence="1">
    <location>
        <begin position="12"/>
        <end position="30"/>
    </location>
</feature>
<dbReference type="AlphaFoldDB" id="A0A0B0MFE9"/>
<protein>
    <submittedName>
        <fullName evidence="2">Uncharacterized protein</fullName>
    </submittedName>
</protein>
<proteinExistence type="predicted"/>
<evidence type="ECO:0000256" key="1">
    <source>
        <dbReference type="SAM" id="Phobius"/>
    </source>
</evidence>
<reference evidence="3" key="1">
    <citation type="submission" date="2014-09" db="EMBL/GenBank/DDBJ databases">
        <authorList>
            <person name="Mudge J."/>
            <person name="Ramaraj T."/>
            <person name="Lindquist I.E."/>
            <person name="Bharti A.K."/>
            <person name="Sundararajan A."/>
            <person name="Cameron C.T."/>
            <person name="Woodward J.E."/>
            <person name="May G.D."/>
            <person name="Brubaker C."/>
            <person name="Broadhvest J."/>
            <person name="Wilkins T.A."/>
        </authorList>
    </citation>
    <scope>NUCLEOTIDE SEQUENCE</scope>
    <source>
        <strain evidence="3">cv. AKA8401</strain>
    </source>
</reference>
<evidence type="ECO:0000313" key="2">
    <source>
        <dbReference type="EMBL" id="KHF99519.1"/>
    </source>
</evidence>
<keyword evidence="1" id="KW-0472">Membrane</keyword>
<dbReference type="EMBL" id="JRRC01082989">
    <property type="protein sequence ID" value="KHF99519.1"/>
    <property type="molecule type" value="Genomic_DNA"/>
</dbReference>
<keyword evidence="1" id="KW-0812">Transmembrane</keyword>
<dbReference type="Proteomes" id="UP000032142">
    <property type="component" value="Unassembled WGS sequence"/>
</dbReference>